<proteinExistence type="predicted"/>
<evidence type="ECO:0000256" key="1">
    <source>
        <dbReference type="SAM" id="SignalP"/>
    </source>
</evidence>
<feature type="chain" id="PRO_5045209154" evidence="1">
    <location>
        <begin position="21"/>
        <end position="337"/>
    </location>
</feature>
<protein>
    <submittedName>
        <fullName evidence="2">Transporter</fullName>
    </submittedName>
</protein>
<gene>
    <name evidence="2" type="ORF">LNV07_08395</name>
</gene>
<name>A0ABT2YDJ9_9BURK</name>
<sequence>MKSLQILLSTALLIAASAQAQSTVKAAADPSKDAAREALAKQDSDSDQTAILKAALSAQDKQYSLIRKGKMALTYDFGYAYIGTQQINAKFADSTLTLFNIQNTRSHSVTNSFSADYGLRDNMTANVVVPLVSKFSESETYSGMSNGFGDIGLGLRWQPMSLSRDMPSFTTSTSLRLPTGRSPFKVTAGQGLSTGSGFTALTLGANTSKVMDPVALFGSISLTLGAPVRHLSQKLNDNATLTGVNPGASFGFGMGFAYALSYKVSTTVSFQETISAKTKLILADGKTSQTSTQTSGLLSFGLGVRATPQTTVNVSVGVGLGPDAPAFTLGCNIPLNF</sequence>
<evidence type="ECO:0000313" key="2">
    <source>
        <dbReference type="EMBL" id="MCV2368117.1"/>
    </source>
</evidence>
<keyword evidence="1" id="KW-0732">Signal</keyword>
<feature type="signal peptide" evidence="1">
    <location>
        <begin position="1"/>
        <end position="20"/>
    </location>
</feature>
<dbReference type="Proteomes" id="UP001209701">
    <property type="component" value="Unassembled WGS sequence"/>
</dbReference>
<evidence type="ECO:0000313" key="3">
    <source>
        <dbReference type="Proteomes" id="UP001209701"/>
    </source>
</evidence>
<keyword evidence="3" id="KW-1185">Reference proteome</keyword>
<comment type="caution">
    <text evidence="2">The sequence shown here is derived from an EMBL/GenBank/DDBJ whole genome shotgun (WGS) entry which is preliminary data.</text>
</comment>
<dbReference type="RefSeq" id="WP_263570734.1">
    <property type="nucleotide sequence ID" value="NZ_JAJIRN010000003.1"/>
</dbReference>
<organism evidence="2 3">
    <name type="scientific">Roseateles oligotrophus</name>
    <dbReference type="NCBI Taxonomy" id="1769250"/>
    <lineage>
        <taxon>Bacteria</taxon>
        <taxon>Pseudomonadati</taxon>
        <taxon>Pseudomonadota</taxon>
        <taxon>Betaproteobacteria</taxon>
        <taxon>Burkholderiales</taxon>
        <taxon>Sphaerotilaceae</taxon>
        <taxon>Roseateles</taxon>
    </lineage>
</organism>
<reference evidence="2 3" key="1">
    <citation type="submission" date="2021-11" db="EMBL/GenBank/DDBJ databases">
        <authorList>
            <person name="Liang Q."/>
            <person name="Mou H."/>
            <person name="Liu Z."/>
        </authorList>
    </citation>
    <scope>NUCLEOTIDE SEQUENCE [LARGE SCALE GENOMIC DNA]</scope>
    <source>
        <strain evidence="2 3">CHU3</strain>
    </source>
</reference>
<accession>A0ABT2YDJ9</accession>
<dbReference type="EMBL" id="JAJIRN010000003">
    <property type="protein sequence ID" value="MCV2368117.1"/>
    <property type="molecule type" value="Genomic_DNA"/>
</dbReference>